<gene>
    <name evidence="1" type="ORF">BP01DRAFT_397906</name>
</gene>
<dbReference type="Proteomes" id="UP000248349">
    <property type="component" value="Unassembled WGS sequence"/>
</dbReference>
<reference evidence="1 2" key="1">
    <citation type="submission" date="2016-12" db="EMBL/GenBank/DDBJ databases">
        <title>The genomes of Aspergillus section Nigri reveals drivers in fungal speciation.</title>
        <authorList>
            <consortium name="DOE Joint Genome Institute"/>
            <person name="Vesth T.C."/>
            <person name="Nybo J."/>
            <person name="Theobald S."/>
            <person name="Brandl J."/>
            <person name="Frisvad J.C."/>
            <person name="Nielsen K.F."/>
            <person name="Lyhne E.K."/>
            <person name="Kogle M.E."/>
            <person name="Kuo A."/>
            <person name="Riley R."/>
            <person name="Clum A."/>
            <person name="Nolan M."/>
            <person name="Lipzen A."/>
            <person name="Salamov A."/>
            <person name="Henrissat B."/>
            <person name="Wiebenga A."/>
            <person name="De Vries R.P."/>
            <person name="Grigoriev I.V."/>
            <person name="Mortensen U.H."/>
            <person name="Andersen M.R."/>
            <person name="Baker S.E."/>
        </authorList>
    </citation>
    <scope>NUCLEOTIDE SEQUENCE [LARGE SCALE GENOMIC DNA]</scope>
    <source>
        <strain evidence="1 2">JOP 1030-1</strain>
    </source>
</reference>
<sequence length="310" mass="33979">MAIKVSQIQRIDRSDKEAIIEAIIRDGCCIIQNFTDIATVQKVNAEVQPYLEADKPWKGDLFPPETRRCSNLAGRSPTARESLLIDPLVRALTATFIDKTTSNFYGSTKHTYTSEAVCSIAMTFDIGPGAQAQRLHRDDKNFHVDHTDQTATGYRIGSDVMMAFMVPGLATTVANGATLAIPGSHLWNSDRAPRLHEAIAAELDVTDCWVMLGGLYHAGGANVTAADRRVVHGMFFSRGYLRQEENVYLANAPEEVLAWSPAAQKVMGYGLSSPNLGFVGFQTPLQYLRGEVSESFGDFDPSQEEGKGMK</sequence>
<dbReference type="STRING" id="1450539.A0A318ZEL0"/>
<dbReference type="GeneID" id="37079749"/>
<dbReference type="GO" id="GO:0051213">
    <property type="term" value="F:dioxygenase activity"/>
    <property type="evidence" value="ECO:0007669"/>
    <property type="project" value="UniProtKB-KW"/>
</dbReference>
<dbReference type="SUPFAM" id="SSF51197">
    <property type="entry name" value="Clavaminate synthase-like"/>
    <property type="match status" value="1"/>
</dbReference>
<keyword evidence="1" id="KW-0560">Oxidoreductase</keyword>
<dbReference type="Pfam" id="PF05721">
    <property type="entry name" value="PhyH"/>
    <property type="match status" value="1"/>
</dbReference>
<dbReference type="Gene3D" id="2.60.120.620">
    <property type="entry name" value="q2cbj1_9rhob like domain"/>
    <property type="match status" value="1"/>
</dbReference>
<dbReference type="EMBL" id="KZ821229">
    <property type="protein sequence ID" value="PYH45986.1"/>
    <property type="molecule type" value="Genomic_DNA"/>
</dbReference>
<dbReference type="RefSeq" id="XP_025431968.1">
    <property type="nucleotide sequence ID" value="XM_025578520.1"/>
</dbReference>
<proteinExistence type="predicted"/>
<accession>A0A318ZEL0</accession>
<evidence type="ECO:0000313" key="2">
    <source>
        <dbReference type="Proteomes" id="UP000248349"/>
    </source>
</evidence>
<protein>
    <submittedName>
        <fullName evidence="1">Phytanoyl-CoA dioxygenase family protein</fullName>
    </submittedName>
</protein>
<dbReference type="OrthoDB" id="445007at2759"/>
<keyword evidence="1" id="KW-0223">Dioxygenase</keyword>
<name>A0A318ZEL0_9EURO</name>
<organism evidence="1 2">
    <name type="scientific">Aspergillus saccharolyticus JOP 1030-1</name>
    <dbReference type="NCBI Taxonomy" id="1450539"/>
    <lineage>
        <taxon>Eukaryota</taxon>
        <taxon>Fungi</taxon>
        <taxon>Dikarya</taxon>
        <taxon>Ascomycota</taxon>
        <taxon>Pezizomycotina</taxon>
        <taxon>Eurotiomycetes</taxon>
        <taxon>Eurotiomycetidae</taxon>
        <taxon>Eurotiales</taxon>
        <taxon>Aspergillaceae</taxon>
        <taxon>Aspergillus</taxon>
        <taxon>Aspergillus subgen. Circumdati</taxon>
    </lineage>
</organism>
<dbReference type="AlphaFoldDB" id="A0A318ZEL0"/>
<dbReference type="InterPro" id="IPR008775">
    <property type="entry name" value="Phytyl_CoA_dOase-like"/>
</dbReference>
<evidence type="ECO:0000313" key="1">
    <source>
        <dbReference type="EMBL" id="PYH45986.1"/>
    </source>
</evidence>
<keyword evidence="2" id="KW-1185">Reference proteome</keyword>